<sequence length="253" mass="27970">MAGDIGVISLDQDGVISKWTPNNQKHWQWVKLLDAGKEEAVDFAYMQDRIAVAFPRLGVKVWLWIKGTWQPQRSILRQNVTAIKFVEDGEALLGGTSDGVLWHCQVPNGTLRAYAFLKLQVHGLDVNSQGNQVLVSQSGGRAHLIGIQKSDNKGKVEQVYTTKDGEPNTDQRQNFTASFSSTGRTVLFGCTDNHVLVWDKNKGDVVCGLDHGEDETVQAVATFDHNSRIDSCQIVTGTKQGLLSWWKPPLVGN</sequence>
<protein>
    <submittedName>
        <fullName evidence="1">WD40-repeat-containing domain protein</fullName>
    </submittedName>
</protein>
<evidence type="ECO:0000313" key="2">
    <source>
        <dbReference type="Proteomes" id="UP000790377"/>
    </source>
</evidence>
<accession>A0ACB8AMW0</accession>
<keyword evidence="2" id="KW-1185">Reference proteome</keyword>
<dbReference type="EMBL" id="MU267619">
    <property type="protein sequence ID" value="KAH7914068.1"/>
    <property type="molecule type" value="Genomic_DNA"/>
</dbReference>
<evidence type="ECO:0000313" key="1">
    <source>
        <dbReference type="EMBL" id="KAH7914068.1"/>
    </source>
</evidence>
<organism evidence="1 2">
    <name type="scientific">Hygrophoropsis aurantiaca</name>
    <dbReference type="NCBI Taxonomy" id="72124"/>
    <lineage>
        <taxon>Eukaryota</taxon>
        <taxon>Fungi</taxon>
        <taxon>Dikarya</taxon>
        <taxon>Basidiomycota</taxon>
        <taxon>Agaricomycotina</taxon>
        <taxon>Agaricomycetes</taxon>
        <taxon>Agaricomycetidae</taxon>
        <taxon>Boletales</taxon>
        <taxon>Coniophorineae</taxon>
        <taxon>Hygrophoropsidaceae</taxon>
        <taxon>Hygrophoropsis</taxon>
    </lineage>
</organism>
<reference evidence="1" key="1">
    <citation type="journal article" date="2021" name="New Phytol.">
        <title>Evolutionary innovations through gain and loss of genes in the ectomycorrhizal Boletales.</title>
        <authorList>
            <person name="Wu G."/>
            <person name="Miyauchi S."/>
            <person name="Morin E."/>
            <person name="Kuo A."/>
            <person name="Drula E."/>
            <person name="Varga T."/>
            <person name="Kohler A."/>
            <person name="Feng B."/>
            <person name="Cao Y."/>
            <person name="Lipzen A."/>
            <person name="Daum C."/>
            <person name="Hundley H."/>
            <person name="Pangilinan J."/>
            <person name="Johnson J."/>
            <person name="Barry K."/>
            <person name="LaButti K."/>
            <person name="Ng V."/>
            <person name="Ahrendt S."/>
            <person name="Min B."/>
            <person name="Choi I.G."/>
            <person name="Park H."/>
            <person name="Plett J.M."/>
            <person name="Magnuson J."/>
            <person name="Spatafora J.W."/>
            <person name="Nagy L.G."/>
            <person name="Henrissat B."/>
            <person name="Grigoriev I.V."/>
            <person name="Yang Z.L."/>
            <person name="Xu J."/>
            <person name="Martin F.M."/>
        </authorList>
    </citation>
    <scope>NUCLEOTIDE SEQUENCE</scope>
    <source>
        <strain evidence="1">ATCC 28755</strain>
    </source>
</reference>
<dbReference type="Proteomes" id="UP000790377">
    <property type="component" value="Unassembled WGS sequence"/>
</dbReference>
<name>A0ACB8AMW0_9AGAM</name>
<comment type="caution">
    <text evidence="1">The sequence shown here is derived from an EMBL/GenBank/DDBJ whole genome shotgun (WGS) entry which is preliminary data.</text>
</comment>
<gene>
    <name evidence="1" type="ORF">BJ138DRAFT_1001004</name>
</gene>
<proteinExistence type="predicted"/>